<dbReference type="RefSeq" id="WP_065391066.1">
    <property type="nucleotide sequence ID" value="NZ_CAWMQN010000077.1"/>
</dbReference>
<evidence type="ECO:0000256" key="1">
    <source>
        <dbReference type="SAM" id="Phobius"/>
    </source>
</evidence>
<evidence type="ECO:0000313" key="2">
    <source>
        <dbReference type="EMBL" id="OCA53951.1"/>
    </source>
</evidence>
<feature type="transmembrane region" description="Helical" evidence="1">
    <location>
        <begin position="39"/>
        <end position="68"/>
    </location>
</feature>
<evidence type="ECO:0008006" key="4">
    <source>
        <dbReference type="Google" id="ProtNLM"/>
    </source>
</evidence>
<proteinExistence type="predicted"/>
<accession>A0A1B8YFL2</accession>
<keyword evidence="1" id="KW-0812">Transmembrane</keyword>
<comment type="caution">
    <text evidence="2">The sequence shown here is derived from an EMBL/GenBank/DDBJ whole genome shotgun (WGS) entry which is preliminary data.</text>
</comment>
<evidence type="ECO:0000313" key="3">
    <source>
        <dbReference type="Proteomes" id="UP000092665"/>
    </source>
</evidence>
<sequence length="133" mass="14674">MGGISVWNVIVAAVIIVLIYAFVIIPWKSTSKKASEKGWQIGLSAALIIMLYIIISYLLATISFVFGVPEIEGIAGIIVILIINAIAWFIINLLIGLLPDRTEKKRCKYCSELIIHDAVKCKHCGSDLSDKDR</sequence>
<name>A0A1B8YFL2_9GAMM</name>
<reference evidence="3" key="1">
    <citation type="submission" date="2015-11" db="EMBL/GenBank/DDBJ databases">
        <authorList>
            <person name="Tobias N.J."/>
            <person name="Mishra B."/>
            <person name="Gupta D.K."/>
            <person name="Thines M."/>
            <person name="Stinear T.P."/>
            <person name="Bode H.B."/>
        </authorList>
    </citation>
    <scope>NUCLEOTIDE SEQUENCE [LARGE SCALE GENOMIC DNA]</scope>
    <source>
        <strain evidence="3">PB45.5</strain>
    </source>
</reference>
<protein>
    <recommendedName>
        <fullName evidence="4">Zinc ribbon domain-containing protein</fullName>
    </recommendedName>
</protein>
<dbReference type="AlphaFoldDB" id="A0A1B8YFL2"/>
<keyword evidence="3" id="KW-1185">Reference proteome</keyword>
<keyword evidence="1" id="KW-0472">Membrane</keyword>
<feature type="transmembrane region" description="Helical" evidence="1">
    <location>
        <begin position="6"/>
        <end position="27"/>
    </location>
</feature>
<keyword evidence="1" id="KW-1133">Transmembrane helix</keyword>
<feature type="transmembrane region" description="Helical" evidence="1">
    <location>
        <begin position="74"/>
        <end position="98"/>
    </location>
</feature>
<dbReference type="EMBL" id="LOIC01000077">
    <property type="protein sequence ID" value="OCA53951.1"/>
    <property type="molecule type" value="Genomic_DNA"/>
</dbReference>
<organism evidence="2 3">
    <name type="scientific">Photorhabdus namnaonensis</name>
    <dbReference type="NCBI Taxonomy" id="1851568"/>
    <lineage>
        <taxon>Bacteria</taxon>
        <taxon>Pseudomonadati</taxon>
        <taxon>Pseudomonadota</taxon>
        <taxon>Gammaproteobacteria</taxon>
        <taxon>Enterobacterales</taxon>
        <taxon>Morganellaceae</taxon>
        <taxon>Photorhabdus</taxon>
    </lineage>
</organism>
<dbReference type="Proteomes" id="UP000092665">
    <property type="component" value="Unassembled WGS sequence"/>
</dbReference>
<gene>
    <name evidence="2" type="ORF">Phpb_03055</name>
</gene>